<organism evidence="2 3">
    <name type="scientific">Bhargavaea ginsengi</name>
    <dbReference type="NCBI Taxonomy" id="426757"/>
    <lineage>
        <taxon>Bacteria</taxon>
        <taxon>Bacillati</taxon>
        <taxon>Bacillota</taxon>
        <taxon>Bacilli</taxon>
        <taxon>Bacillales</taxon>
        <taxon>Caryophanaceae</taxon>
        <taxon>Bhargavaea</taxon>
    </lineage>
</organism>
<evidence type="ECO:0000256" key="1">
    <source>
        <dbReference type="SAM" id="Phobius"/>
    </source>
</evidence>
<keyword evidence="1" id="KW-0472">Membrane</keyword>
<proteinExistence type="predicted"/>
<keyword evidence="1" id="KW-0812">Transmembrane</keyword>
<gene>
    <name evidence="2" type="ORF">SAMN04488127_3042</name>
</gene>
<evidence type="ECO:0000313" key="2">
    <source>
        <dbReference type="EMBL" id="SEJ85224.1"/>
    </source>
</evidence>
<name>A0A1H7C7F5_9BACL</name>
<feature type="transmembrane region" description="Helical" evidence="1">
    <location>
        <begin position="12"/>
        <end position="30"/>
    </location>
</feature>
<dbReference type="Proteomes" id="UP000199200">
    <property type="component" value="Unassembled WGS sequence"/>
</dbReference>
<accession>A0A1H7C7F5</accession>
<dbReference type="AlphaFoldDB" id="A0A1H7C7F5"/>
<reference evidence="3" key="1">
    <citation type="submission" date="2016-10" db="EMBL/GenBank/DDBJ databases">
        <authorList>
            <person name="Varghese N."/>
            <person name="Submissions S."/>
        </authorList>
    </citation>
    <scope>NUCLEOTIDE SEQUENCE [LARGE SCALE GENOMIC DNA]</scope>
    <source>
        <strain evidence="3">CGMCC 1.6763</strain>
    </source>
</reference>
<keyword evidence="3" id="KW-1185">Reference proteome</keyword>
<sequence length="41" mass="4964">MQLFSYIFARSNLLWKVLSGFFFYFGPYYMCQPNEEEKPNG</sequence>
<dbReference type="EMBL" id="FNZF01000009">
    <property type="protein sequence ID" value="SEJ85224.1"/>
    <property type="molecule type" value="Genomic_DNA"/>
</dbReference>
<protein>
    <submittedName>
        <fullName evidence="2">Uncharacterized protein</fullName>
    </submittedName>
</protein>
<evidence type="ECO:0000313" key="3">
    <source>
        <dbReference type="Proteomes" id="UP000199200"/>
    </source>
</evidence>
<keyword evidence="1" id="KW-1133">Transmembrane helix</keyword>
<dbReference type="STRING" id="426757.SAMN04488127_3042"/>